<feature type="compositionally biased region" description="Polar residues" evidence="1">
    <location>
        <begin position="1"/>
        <end position="13"/>
    </location>
</feature>
<sequence>MKFAQANPTTSVFSRPRGSRGGGAPEDQFQLTEAKVGSARGPGSIANVAEGGSCNYCRVDIGGDGVELLLYWVALGRVESLRIGIVTLHMQVRLRQGSVMTMSVSVYLCARVGDFTLMTPTRFAPGSW</sequence>
<proteinExistence type="predicted"/>
<evidence type="ECO:0000256" key="1">
    <source>
        <dbReference type="SAM" id="MobiDB-lite"/>
    </source>
</evidence>
<keyword evidence="3" id="KW-1185">Reference proteome</keyword>
<name>A0ABN7B1L0_9HEMI</name>
<accession>A0ABN7B1L0</accession>
<feature type="region of interest" description="Disordered" evidence="1">
    <location>
        <begin position="1"/>
        <end position="26"/>
    </location>
</feature>
<evidence type="ECO:0000313" key="3">
    <source>
        <dbReference type="Proteomes" id="UP001307889"/>
    </source>
</evidence>
<dbReference type="Proteomes" id="UP001307889">
    <property type="component" value="Chromosome 7"/>
</dbReference>
<evidence type="ECO:0000313" key="2">
    <source>
        <dbReference type="EMBL" id="BES97051.1"/>
    </source>
</evidence>
<gene>
    <name evidence="2" type="ORF">NTJ_09865</name>
</gene>
<organism evidence="2 3">
    <name type="scientific">Nesidiocoris tenuis</name>
    <dbReference type="NCBI Taxonomy" id="355587"/>
    <lineage>
        <taxon>Eukaryota</taxon>
        <taxon>Metazoa</taxon>
        <taxon>Ecdysozoa</taxon>
        <taxon>Arthropoda</taxon>
        <taxon>Hexapoda</taxon>
        <taxon>Insecta</taxon>
        <taxon>Pterygota</taxon>
        <taxon>Neoptera</taxon>
        <taxon>Paraneoptera</taxon>
        <taxon>Hemiptera</taxon>
        <taxon>Heteroptera</taxon>
        <taxon>Panheteroptera</taxon>
        <taxon>Cimicomorpha</taxon>
        <taxon>Miridae</taxon>
        <taxon>Dicyphina</taxon>
        <taxon>Nesidiocoris</taxon>
    </lineage>
</organism>
<reference evidence="2 3" key="1">
    <citation type="submission" date="2023-09" db="EMBL/GenBank/DDBJ databases">
        <title>Nesidiocoris tenuis whole genome shotgun sequence.</title>
        <authorList>
            <person name="Shibata T."/>
            <person name="Shimoda M."/>
            <person name="Kobayashi T."/>
            <person name="Uehara T."/>
        </authorList>
    </citation>
    <scope>NUCLEOTIDE SEQUENCE [LARGE SCALE GENOMIC DNA]</scope>
    <source>
        <strain evidence="2 3">Japan</strain>
    </source>
</reference>
<protein>
    <submittedName>
        <fullName evidence="2">Uncharacterized protein</fullName>
    </submittedName>
</protein>
<dbReference type="EMBL" id="AP028915">
    <property type="protein sequence ID" value="BES97051.1"/>
    <property type="molecule type" value="Genomic_DNA"/>
</dbReference>